<dbReference type="SUPFAM" id="SSF53474">
    <property type="entry name" value="alpha/beta-Hydrolases"/>
    <property type="match status" value="1"/>
</dbReference>
<evidence type="ECO:0000313" key="2">
    <source>
        <dbReference type="EMBL" id="KAK0743092.1"/>
    </source>
</evidence>
<dbReference type="Pfam" id="PF12146">
    <property type="entry name" value="Hydrolase_4"/>
    <property type="match status" value="1"/>
</dbReference>
<proteinExistence type="predicted"/>
<keyword evidence="3" id="KW-1185">Reference proteome</keyword>
<dbReference type="Proteomes" id="UP001172155">
    <property type="component" value="Unassembled WGS sequence"/>
</dbReference>
<evidence type="ECO:0000259" key="1">
    <source>
        <dbReference type="Pfam" id="PF12146"/>
    </source>
</evidence>
<comment type="caution">
    <text evidence="2">The sequence shown here is derived from an EMBL/GenBank/DDBJ whole genome shotgun (WGS) entry which is preliminary data.</text>
</comment>
<organism evidence="2 3">
    <name type="scientific">Schizothecium vesticola</name>
    <dbReference type="NCBI Taxonomy" id="314040"/>
    <lineage>
        <taxon>Eukaryota</taxon>
        <taxon>Fungi</taxon>
        <taxon>Dikarya</taxon>
        <taxon>Ascomycota</taxon>
        <taxon>Pezizomycotina</taxon>
        <taxon>Sordariomycetes</taxon>
        <taxon>Sordariomycetidae</taxon>
        <taxon>Sordariales</taxon>
        <taxon>Schizotheciaceae</taxon>
        <taxon>Schizothecium</taxon>
    </lineage>
</organism>
<feature type="domain" description="Serine aminopeptidase S33" evidence="1">
    <location>
        <begin position="72"/>
        <end position="169"/>
    </location>
</feature>
<dbReference type="AlphaFoldDB" id="A0AA40EPI4"/>
<dbReference type="InterPro" id="IPR022742">
    <property type="entry name" value="Hydrolase_4"/>
</dbReference>
<dbReference type="InterPro" id="IPR029058">
    <property type="entry name" value="AB_hydrolase_fold"/>
</dbReference>
<name>A0AA40EPI4_9PEZI</name>
<keyword evidence="2" id="KW-0378">Hydrolase</keyword>
<sequence>MASPFIVKEHTCDAQHIREYPNATAHSQEDVLQLSVKQYIPRNNQSPKPGDVTIIGAHANGFVKELYEPLWEDLVRSLNQRGVGVRGIWMTDVAWQGQSGILNDDLLGNDPSWHDHARDLLHMINHFRAHMPRPLIGVGHSFGGNIIVNLALLHPRLLTSLVLLDPVLAAFRDRPTYGLPPLYNSARRRDLWPSRAAAAASFAASPFYATWDPRCLALLVRHGLRDTPTPLHPDAPPPHVTLTTTKHQECFTYYRPLAQAVDPATGARVVDNAALVDADEGVLAQDPGVFAFYRAEGTSAIPRLPGLRPGVMWVFGGKSDISTEEVRAEKMALTGTGTGGSGGVKAGRVKQEVIEEFGHLVPMEATGRCAEIAAGFVAGEMEVWRAEEGRFREFAGRSKGEKQMMDGDWMRWLGVKQRVKGKL</sequence>
<reference evidence="2" key="1">
    <citation type="submission" date="2023-06" db="EMBL/GenBank/DDBJ databases">
        <title>Genome-scale phylogeny and comparative genomics of the fungal order Sordariales.</title>
        <authorList>
            <consortium name="Lawrence Berkeley National Laboratory"/>
            <person name="Hensen N."/>
            <person name="Bonometti L."/>
            <person name="Westerberg I."/>
            <person name="Brannstrom I.O."/>
            <person name="Guillou S."/>
            <person name="Cros-Aarteil S."/>
            <person name="Calhoun S."/>
            <person name="Haridas S."/>
            <person name="Kuo A."/>
            <person name="Mondo S."/>
            <person name="Pangilinan J."/>
            <person name="Riley R."/>
            <person name="LaButti K."/>
            <person name="Andreopoulos B."/>
            <person name="Lipzen A."/>
            <person name="Chen C."/>
            <person name="Yanf M."/>
            <person name="Daum C."/>
            <person name="Ng V."/>
            <person name="Clum A."/>
            <person name="Steindorff A."/>
            <person name="Ohm R."/>
            <person name="Martin F."/>
            <person name="Silar P."/>
            <person name="Natvig D."/>
            <person name="Lalanne C."/>
            <person name="Gautier V."/>
            <person name="Ament-velasquez S.L."/>
            <person name="Kruys A."/>
            <person name="Hutchinson M.I."/>
            <person name="Powell A.J."/>
            <person name="Barry K."/>
            <person name="Miller A.N."/>
            <person name="Grigoriev I.V."/>
            <person name="Debuchy R."/>
            <person name="Gladieux P."/>
            <person name="Thoren M.H."/>
            <person name="Johannesson H."/>
        </authorList>
    </citation>
    <scope>NUCLEOTIDE SEQUENCE</scope>
    <source>
        <strain evidence="2">SMH3187-1</strain>
    </source>
</reference>
<dbReference type="EMBL" id="JAUKUD010000005">
    <property type="protein sequence ID" value="KAK0743092.1"/>
    <property type="molecule type" value="Genomic_DNA"/>
</dbReference>
<accession>A0AA40EPI4</accession>
<dbReference type="Gene3D" id="3.40.50.1820">
    <property type="entry name" value="alpha/beta hydrolase"/>
    <property type="match status" value="1"/>
</dbReference>
<protein>
    <submittedName>
        <fullName evidence="2">Alpha/beta hydrolase family-domain-containing protein</fullName>
    </submittedName>
</protein>
<gene>
    <name evidence="2" type="ORF">B0T18DRAFT_447887</name>
</gene>
<evidence type="ECO:0000313" key="3">
    <source>
        <dbReference type="Proteomes" id="UP001172155"/>
    </source>
</evidence>
<dbReference type="GO" id="GO:0016787">
    <property type="term" value="F:hydrolase activity"/>
    <property type="evidence" value="ECO:0007669"/>
    <property type="project" value="UniProtKB-KW"/>
</dbReference>